<evidence type="ECO:0000256" key="4">
    <source>
        <dbReference type="ARBA" id="ARBA00022692"/>
    </source>
</evidence>
<evidence type="ECO:0000256" key="10">
    <source>
        <dbReference type="SAM" id="MobiDB-lite"/>
    </source>
</evidence>
<dbReference type="RefSeq" id="XP_013246764.1">
    <property type="nucleotide sequence ID" value="XM_013391310.1"/>
</dbReference>
<dbReference type="AlphaFoldDB" id="U6H0C0"/>
<evidence type="ECO:0000313" key="12">
    <source>
        <dbReference type="EMBL" id="CDI84204.1"/>
    </source>
</evidence>
<evidence type="ECO:0000256" key="9">
    <source>
        <dbReference type="RuleBase" id="RU000488"/>
    </source>
</evidence>
<organism evidence="12 13">
    <name type="scientific">Eimeria acervulina</name>
    <name type="common">Coccidian parasite</name>
    <dbReference type="NCBI Taxonomy" id="5801"/>
    <lineage>
        <taxon>Eukaryota</taxon>
        <taxon>Sar</taxon>
        <taxon>Alveolata</taxon>
        <taxon>Apicomplexa</taxon>
        <taxon>Conoidasida</taxon>
        <taxon>Coccidia</taxon>
        <taxon>Eucoccidiorida</taxon>
        <taxon>Eimeriorina</taxon>
        <taxon>Eimeriidae</taxon>
        <taxon>Eimeria</taxon>
    </lineage>
</organism>
<gene>
    <name evidence="12" type="ORF">EAH_00014110</name>
</gene>
<keyword evidence="6 11" id="KW-1133">Transmembrane helix</keyword>
<dbReference type="EMBL" id="HG673619">
    <property type="protein sequence ID" value="CDI84204.1"/>
    <property type="molecule type" value="Genomic_DNA"/>
</dbReference>
<dbReference type="InterPro" id="IPR023395">
    <property type="entry name" value="MCP_dom_sf"/>
</dbReference>
<evidence type="ECO:0000256" key="8">
    <source>
        <dbReference type="PROSITE-ProRule" id="PRU00282"/>
    </source>
</evidence>
<feature type="repeat" description="Solcar" evidence="8">
    <location>
        <begin position="253"/>
        <end position="316"/>
    </location>
</feature>
<feature type="region of interest" description="Disordered" evidence="10">
    <location>
        <begin position="69"/>
        <end position="111"/>
    </location>
</feature>
<name>U6H0C0_EIMAC</name>
<evidence type="ECO:0000313" key="13">
    <source>
        <dbReference type="Proteomes" id="UP000018050"/>
    </source>
</evidence>
<dbReference type="Pfam" id="PF00153">
    <property type="entry name" value="Mito_carr"/>
    <property type="match status" value="2"/>
</dbReference>
<keyword evidence="13" id="KW-1185">Reference proteome</keyword>
<dbReference type="Proteomes" id="UP000018050">
    <property type="component" value="Unassembled WGS sequence"/>
</dbReference>
<feature type="compositionally biased region" description="Low complexity" evidence="10">
    <location>
        <begin position="69"/>
        <end position="83"/>
    </location>
</feature>
<reference evidence="12" key="1">
    <citation type="submission" date="2013-10" db="EMBL/GenBank/DDBJ databases">
        <title>Genomic analysis of the causative agents of coccidiosis in chickens.</title>
        <authorList>
            <person name="Reid A.J."/>
            <person name="Blake D."/>
            <person name="Billington K."/>
            <person name="Browne H."/>
            <person name="Dunn M."/>
            <person name="Hung S."/>
            <person name="Kawahara F."/>
            <person name="Miranda-Saavedra D."/>
            <person name="Mourier T."/>
            <person name="Nagra H."/>
            <person name="Otto T.D."/>
            <person name="Rawlings N."/>
            <person name="Sanchez A."/>
            <person name="Sanders M."/>
            <person name="Subramaniam C."/>
            <person name="Tay Y."/>
            <person name="Dear P."/>
            <person name="Doerig C."/>
            <person name="Gruber A."/>
            <person name="Parkinson J."/>
            <person name="Shirley M."/>
            <person name="Wan K.L."/>
            <person name="Berriman M."/>
            <person name="Tomley F."/>
            <person name="Pain A."/>
        </authorList>
    </citation>
    <scope>NUCLEOTIDE SEQUENCE</scope>
    <source>
        <strain evidence="12">Houghton</strain>
    </source>
</reference>
<evidence type="ECO:0000256" key="5">
    <source>
        <dbReference type="ARBA" id="ARBA00022737"/>
    </source>
</evidence>
<keyword evidence="4 8" id="KW-0812">Transmembrane</keyword>
<proteinExistence type="inferred from homology"/>
<evidence type="ECO:0000256" key="1">
    <source>
        <dbReference type="ARBA" id="ARBA00004141"/>
    </source>
</evidence>
<evidence type="ECO:0000256" key="2">
    <source>
        <dbReference type="ARBA" id="ARBA00006375"/>
    </source>
</evidence>
<comment type="similarity">
    <text evidence="2 9">Belongs to the mitochondrial carrier (TC 2.A.29) family.</text>
</comment>
<accession>U6H0C0</accession>
<dbReference type="OrthoDB" id="276989at2759"/>
<sequence>MLLSQDEAVALAAGASTGIIADLILFPLDFLKTHAQGNNIPPIPPAAAPAGLAAAASAAAPAAATVTSAAAGSPPTSSSRSGAHLASGRPPAASNAAAVTSREQIGSRSGVRCRGRRRALSSCYGGIAALAMGSMPSSAGFFVVYEMAKEKLKRLNTDAPLASMHIAAAAVAESSACVIRNPFEVVKQQVQLGLHASTAEGFSAVWRLEGMRGFFVGLGTSMLRDVPFAAMQLSLWEWFKLKALGENPPSTSVTTVVSGASGMVAGAVAAVVTTPMDVVKTRLMTQTPGTREVSSSTQELHATVQAEEAFTGVAMK</sequence>
<feature type="transmembrane region" description="Helical" evidence="11">
    <location>
        <begin position="124"/>
        <end position="145"/>
    </location>
</feature>
<evidence type="ECO:0000256" key="3">
    <source>
        <dbReference type="ARBA" id="ARBA00022448"/>
    </source>
</evidence>
<dbReference type="GO" id="GO:0016020">
    <property type="term" value="C:membrane"/>
    <property type="evidence" value="ECO:0007669"/>
    <property type="project" value="UniProtKB-SubCell"/>
</dbReference>
<evidence type="ECO:0000256" key="11">
    <source>
        <dbReference type="SAM" id="Phobius"/>
    </source>
</evidence>
<evidence type="ECO:0000256" key="7">
    <source>
        <dbReference type="ARBA" id="ARBA00023136"/>
    </source>
</evidence>
<feature type="repeat" description="Solcar" evidence="8">
    <location>
        <begin position="160"/>
        <end position="242"/>
    </location>
</feature>
<keyword evidence="5" id="KW-0677">Repeat</keyword>
<comment type="subcellular location">
    <subcellularLocation>
        <location evidence="1">Membrane</location>
        <topology evidence="1">Multi-pass membrane protein</topology>
    </subcellularLocation>
</comment>
<dbReference type="InterPro" id="IPR018108">
    <property type="entry name" value="MCP_transmembrane"/>
</dbReference>
<dbReference type="VEuPathDB" id="ToxoDB:EAH_00014110"/>
<keyword evidence="3 9" id="KW-0813">Transport</keyword>
<dbReference type="OMA" id="QLSLWEW"/>
<dbReference type="SUPFAM" id="SSF103506">
    <property type="entry name" value="Mitochondrial carrier"/>
    <property type="match status" value="1"/>
</dbReference>
<reference evidence="12" key="2">
    <citation type="submission" date="2013-10" db="EMBL/GenBank/DDBJ databases">
        <authorList>
            <person name="Aslett M."/>
        </authorList>
    </citation>
    <scope>NUCLEOTIDE SEQUENCE</scope>
    <source>
        <strain evidence="12">Houghton</strain>
    </source>
</reference>
<dbReference type="PANTHER" id="PTHR45667">
    <property type="entry name" value="S-ADENOSYLMETHIONINE MITOCHONDRIAL CARRIER PROTEIN"/>
    <property type="match status" value="1"/>
</dbReference>
<dbReference type="GeneID" id="25269481"/>
<dbReference type="Gene3D" id="1.50.40.10">
    <property type="entry name" value="Mitochondrial carrier domain"/>
    <property type="match status" value="2"/>
</dbReference>
<protein>
    <submittedName>
        <fullName evidence="12">Mitochondrial carrier domain-containing protein, putative</fullName>
    </submittedName>
</protein>
<keyword evidence="7 8" id="KW-0472">Membrane</keyword>
<evidence type="ECO:0000256" key="6">
    <source>
        <dbReference type="ARBA" id="ARBA00022989"/>
    </source>
</evidence>
<dbReference type="PROSITE" id="PS50920">
    <property type="entry name" value="SOLCAR"/>
    <property type="match status" value="2"/>
</dbReference>